<dbReference type="InterPro" id="IPR036565">
    <property type="entry name" value="Mur-like_cat_sf"/>
</dbReference>
<organism evidence="13 14">
    <name type="scientific">Chlamydia pecorum</name>
    <dbReference type="NCBI Taxonomy" id="85991"/>
    <lineage>
        <taxon>Bacteria</taxon>
        <taxon>Pseudomonadati</taxon>
        <taxon>Chlamydiota</taxon>
        <taxon>Chlamydiia</taxon>
        <taxon>Chlamydiales</taxon>
        <taxon>Chlamydiaceae</taxon>
        <taxon>Chlamydia/Chlamydophila group</taxon>
        <taxon>Chlamydia</taxon>
    </lineage>
</organism>
<dbReference type="GO" id="GO:0005524">
    <property type="term" value="F:ATP binding"/>
    <property type="evidence" value="ECO:0007669"/>
    <property type="project" value="UniProtKB-UniRule"/>
</dbReference>
<dbReference type="Pfam" id="PF02875">
    <property type="entry name" value="Mur_ligase_C"/>
    <property type="match status" value="1"/>
</dbReference>
<accession>A0AA40PPS7</accession>
<dbReference type="GO" id="GO:0009252">
    <property type="term" value="P:peptidoglycan biosynthetic process"/>
    <property type="evidence" value="ECO:0007669"/>
    <property type="project" value="UniProtKB-UniRule"/>
</dbReference>
<dbReference type="GO" id="GO:0051301">
    <property type="term" value="P:cell division"/>
    <property type="evidence" value="ECO:0007669"/>
    <property type="project" value="UniProtKB-KW"/>
</dbReference>
<feature type="binding site" evidence="8">
    <location>
        <begin position="151"/>
        <end position="152"/>
    </location>
    <ligand>
        <name>UDP-N-acetyl-alpha-D-muramoyl-L-alanyl-D-glutamate</name>
        <dbReference type="ChEBI" id="CHEBI:83900"/>
    </ligand>
</feature>
<dbReference type="GO" id="GO:0008765">
    <property type="term" value="F:UDP-N-acetylmuramoylalanyl-D-glutamate-2,6-diaminopimelate ligase activity"/>
    <property type="evidence" value="ECO:0007669"/>
    <property type="project" value="UniProtKB-UniRule"/>
</dbReference>
<dbReference type="Pfam" id="PF01225">
    <property type="entry name" value="Mur_ligase"/>
    <property type="match status" value="1"/>
</dbReference>
<dbReference type="Gene3D" id="3.40.1390.10">
    <property type="entry name" value="MurE/MurF, N-terminal domain"/>
    <property type="match status" value="1"/>
</dbReference>
<evidence type="ECO:0000313" key="13">
    <source>
        <dbReference type="EMBL" id="KTF28595.1"/>
    </source>
</evidence>
<feature type="binding site" evidence="8">
    <location>
        <position position="380"/>
    </location>
    <ligand>
        <name>meso-2,6-diaminopimelate</name>
        <dbReference type="ChEBI" id="CHEBI:57791"/>
    </ligand>
</feature>
<proteinExistence type="inferred from homology"/>
<comment type="PTM">
    <text evidence="8">Carboxylation is probably crucial for Mg(2+) binding and, consequently, for the gamma-phosphate positioning of ATP.</text>
</comment>
<feature type="domain" description="Mur ligase central" evidence="12">
    <location>
        <begin position="107"/>
        <end position="307"/>
    </location>
</feature>
<dbReference type="InterPro" id="IPR005761">
    <property type="entry name" value="UDP-N-AcMur-Glu-dNH2Pim_ligase"/>
</dbReference>
<evidence type="ECO:0000256" key="4">
    <source>
        <dbReference type="ARBA" id="ARBA00022960"/>
    </source>
</evidence>
<keyword evidence="3 8" id="KW-0460">Magnesium</keyword>
<feature type="binding site" evidence="8">
    <location>
        <begin position="403"/>
        <end position="406"/>
    </location>
    <ligand>
        <name>meso-2,6-diaminopimelate</name>
        <dbReference type="ChEBI" id="CHEBI:57791"/>
    </ligand>
</feature>
<evidence type="ECO:0000259" key="11">
    <source>
        <dbReference type="Pfam" id="PF02875"/>
    </source>
</evidence>
<feature type="binding site" evidence="8">
    <location>
        <begin position="109"/>
        <end position="115"/>
    </location>
    <ligand>
        <name>ATP</name>
        <dbReference type="ChEBI" id="CHEBI:30616"/>
    </ligand>
</feature>
<comment type="function">
    <text evidence="8">Catalyzes the addition of meso-diaminopimelic acid to the nucleotide precursor UDP-N-acetylmuramoyl-L-alanyl-D-glutamate (UMAG) in the biosynthesis of bacterial cell-wall peptidoglycan.</text>
</comment>
<feature type="binding site" evidence="8">
    <location>
        <position position="178"/>
    </location>
    <ligand>
        <name>UDP-N-acetyl-alpha-D-muramoyl-L-alanyl-D-glutamate</name>
        <dbReference type="ChEBI" id="CHEBI:83900"/>
    </ligand>
</feature>
<comment type="cofactor">
    <cofactor evidence="8">
        <name>Mg(2+)</name>
        <dbReference type="ChEBI" id="CHEBI:18420"/>
    </cofactor>
</comment>
<feature type="binding site" evidence="8">
    <location>
        <position position="453"/>
    </location>
    <ligand>
        <name>meso-2,6-diaminopimelate</name>
        <dbReference type="ChEBI" id="CHEBI:57791"/>
    </ligand>
</feature>
<keyword evidence="2 8" id="KW-0132">Cell division</keyword>
<dbReference type="InterPro" id="IPR013221">
    <property type="entry name" value="Mur_ligase_cen"/>
</dbReference>
<dbReference type="GO" id="GO:0005737">
    <property type="term" value="C:cytoplasm"/>
    <property type="evidence" value="ECO:0007669"/>
    <property type="project" value="UniProtKB-SubCell"/>
</dbReference>
<dbReference type="EMBL" id="LFRH01000003">
    <property type="protein sequence ID" value="KTF28595.1"/>
    <property type="molecule type" value="Genomic_DNA"/>
</dbReference>
<dbReference type="NCBIfam" id="TIGR01085">
    <property type="entry name" value="murE"/>
    <property type="match status" value="1"/>
</dbReference>
<keyword evidence="8" id="KW-0067">ATP-binding</keyword>
<reference evidence="13 14" key="1">
    <citation type="submission" date="2015-06" db="EMBL/GenBank/DDBJ databases">
        <title>More than comparative genomics: Whole genome sequencing reveals elusive C. pecorum plasmid and re-evaluates genetic differences and phylogenetic relationships between C. pecorum from pig, cattle, sheep and koala hosts.</title>
        <authorList>
            <person name="Jelocnik M."/>
            <person name="Bachmann N.L."/>
            <person name="Kaltenboeck B."/>
            <person name="Waugh C."/>
            <person name="Woolford L."/>
            <person name="Speight N."/>
            <person name="Gillett A."/>
            <person name="Higgins D."/>
            <person name="Flanagan C."/>
            <person name="Myers G."/>
            <person name="Timms P."/>
            <person name="Polkinghorne A."/>
        </authorList>
    </citation>
    <scope>NUCLEOTIDE SEQUENCE [LARGE SCALE GENOMIC DNA]</scope>
    <source>
        <strain evidence="13 14">L1</strain>
    </source>
</reference>
<dbReference type="PANTHER" id="PTHR23135:SF4">
    <property type="entry name" value="UDP-N-ACETYLMURAMOYL-L-ALANYL-D-GLUTAMATE--2,6-DIAMINOPIMELATE LIGASE MURE HOMOLOG, CHLOROPLASTIC"/>
    <property type="match status" value="1"/>
</dbReference>
<comment type="caution">
    <text evidence="8">Lacks conserved residue(s) required for the propagation of feature annotation.</text>
</comment>
<dbReference type="InterPro" id="IPR035911">
    <property type="entry name" value="MurE/MurF_N"/>
</dbReference>
<dbReference type="NCBIfam" id="NF001126">
    <property type="entry name" value="PRK00139.1-4"/>
    <property type="match status" value="1"/>
</dbReference>
<evidence type="ECO:0000256" key="9">
    <source>
        <dbReference type="RuleBase" id="RU004135"/>
    </source>
</evidence>
<evidence type="ECO:0000313" key="14">
    <source>
        <dbReference type="Proteomes" id="UP000054301"/>
    </source>
</evidence>
<evidence type="ECO:0000256" key="1">
    <source>
        <dbReference type="ARBA" id="ARBA00005898"/>
    </source>
</evidence>
<comment type="caution">
    <text evidence="13">The sequence shown here is derived from an EMBL/GenBank/DDBJ whole genome shotgun (WGS) entry which is preliminary data.</text>
</comment>
<dbReference type="SUPFAM" id="SSF53244">
    <property type="entry name" value="MurD-like peptide ligases, peptide-binding domain"/>
    <property type="match status" value="1"/>
</dbReference>
<dbReference type="GO" id="GO:0000287">
    <property type="term" value="F:magnesium ion binding"/>
    <property type="evidence" value="ECO:0007669"/>
    <property type="project" value="UniProtKB-UniRule"/>
</dbReference>
<dbReference type="RefSeq" id="WP_021756548.1">
    <property type="nucleotide sequence ID" value="NZ_JBEQPD010000001.1"/>
</dbReference>
<dbReference type="AlphaFoldDB" id="A0AA40PPS7"/>
<dbReference type="SUPFAM" id="SSF53623">
    <property type="entry name" value="MurD-like peptide ligases, catalytic domain"/>
    <property type="match status" value="1"/>
</dbReference>
<comment type="pathway">
    <text evidence="8 9">Cell wall biogenesis; peptidoglycan biosynthesis.</text>
</comment>
<dbReference type="InterPro" id="IPR000713">
    <property type="entry name" value="Mur_ligase_N"/>
</dbReference>
<feature type="short sequence motif" description="Meso-diaminopimelate recognition motif" evidence="8">
    <location>
        <begin position="403"/>
        <end position="406"/>
    </location>
</feature>
<keyword evidence="7 8" id="KW-0961">Cell wall biogenesis/degradation</keyword>
<dbReference type="GO" id="GO:0071555">
    <property type="term" value="P:cell wall organization"/>
    <property type="evidence" value="ECO:0007669"/>
    <property type="project" value="UniProtKB-KW"/>
</dbReference>
<dbReference type="SUPFAM" id="SSF63418">
    <property type="entry name" value="MurE/MurF N-terminal domain"/>
    <property type="match status" value="1"/>
</dbReference>
<feature type="domain" description="Mur ligase N-terminal catalytic" evidence="10">
    <location>
        <begin position="26"/>
        <end position="67"/>
    </location>
</feature>
<feature type="binding site" evidence="8">
    <location>
        <position position="186"/>
    </location>
    <ligand>
        <name>UDP-N-acetyl-alpha-D-muramoyl-L-alanyl-D-glutamate</name>
        <dbReference type="ChEBI" id="CHEBI:83900"/>
    </ligand>
</feature>
<keyword evidence="5 8" id="KW-0573">Peptidoglycan synthesis</keyword>
<sequence length="483" mass="53419">MNLKELLQGISAKIYGKVPTLEVRNFTRDSRCVGVGDIFIACRGEQHDGNDFSADAVERGAIAILSSFYNPFLSIVQIVTSCVEQLEAELAAKFYGRPSEKLEVFGVTGTNGKTTVTYMIKALLDHSHKPAGLIGTIEHILGEGSIHDSFTTPSACLLQKYFAEMVKNRRKAVAMEVSSIGLELNRTAQTSFDVGILTNVTLDHLDFHGTLENYLTAKEKLFSQLPKNGCAVINADSPYASRFCSIASSRCVTYGIEEAAEYRACDLQLSLLGTRYTLVHRGKSYLCKSPLIGRYNVYNTLAAIAAVHERSNQELPELLVALENAPLPKGRLEPVFSGPCPIYIDYAHTPDALDNVLATLKELMSCQGRVIVVFGCGGDRDRSKRKLMARVAERYGFSIVTTDNPRKEDPEVIIHEICEGFTSQKYCVEQDRKKAILRAISMASDKDVVLIAGKGHETYQIFKHQTLYFSDKQVVNEVLASYV</sequence>
<comment type="subcellular location">
    <subcellularLocation>
        <location evidence="8 9">Cytoplasm</location>
    </subcellularLocation>
</comment>
<evidence type="ECO:0000256" key="3">
    <source>
        <dbReference type="ARBA" id="ARBA00022842"/>
    </source>
</evidence>
<keyword evidence="8" id="KW-0963">Cytoplasm</keyword>
<dbReference type="GO" id="GO:0008360">
    <property type="term" value="P:regulation of cell shape"/>
    <property type="evidence" value="ECO:0007669"/>
    <property type="project" value="UniProtKB-KW"/>
</dbReference>
<keyword evidence="6 8" id="KW-0131">Cell cycle</keyword>
<dbReference type="PANTHER" id="PTHR23135">
    <property type="entry name" value="MUR LIGASE FAMILY MEMBER"/>
    <property type="match status" value="1"/>
</dbReference>
<evidence type="ECO:0000259" key="12">
    <source>
        <dbReference type="Pfam" id="PF08245"/>
    </source>
</evidence>
<dbReference type="HAMAP" id="MF_00208">
    <property type="entry name" value="MurE"/>
    <property type="match status" value="1"/>
</dbReference>
<feature type="modified residue" description="N6-carboxylysine" evidence="8">
    <location>
        <position position="218"/>
    </location>
</feature>
<evidence type="ECO:0000256" key="2">
    <source>
        <dbReference type="ARBA" id="ARBA00022618"/>
    </source>
</evidence>
<evidence type="ECO:0000256" key="5">
    <source>
        <dbReference type="ARBA" id="ARBA00022984"/>
    </source>
</evidence>
<comment type="similarity">
    <text evidence="1 8">Belongs to the MurCDEF family. MurE subfamily.</text>
</comment>
<dbReference type="EC" id="6.3.2.13" evidence="8"/>
<keyword evidence="4 8" id="KW-0133">Cell shape</keyword>
<dbReference type="Gene3D" id="3.90.190.20">
    <property type="entry name" value="Mur ligase, C-terminal domain"/>
    <property type="match status" value="1"/>
</dbReference>
<dbReference type="InterPro" id="IPR036615">
    <property type="entry name" value="Mur_ligase_C_dom_sf"/>
</dbReference>
<dbReference type="Pfam" id="PF08245">
    <property type="entry name" value="Mur_ligase_M"/>
    <property type="match status" value="1"/>
</dbReference>
<name>A0AA40PPS7_9CHLA</name>
<keyword evidence="8" id="KW-0436">Ligase</keyword>
<evidence type="ECO:0000256" key="7">
    <source>
        <dbReference type="ARBA" id="ARBA00023316"/>
    </source>
</evidence>
<protein>
    <recommendedName>
        <fullName evidence="8">UDP-N-acetylmuramoyl-L-alanyl-D-glutamate--2,6-diaminopimelate ligase</fullName>
        <ecNumber evidence="8">6.3.2.13</ecNumber>
    </recommendedName>
    <alternativeName>
        <fullName evidence="8">Meso-A2pm-adding enzyme</fullName>
    </alternativeName>
    <alternativeName>
        <fullName evidence="8">Meso-diaminopimelate-adding enzyme</fullName>
    </alternativeName>
    <alternativeName>
        <fullName evidence="8">UDP-MurNAc-L-Ala-D-Glu:meso-diaminopimelate ligase</fullName>
    </alternativeName>
    <alternativeName>
        <fullName evidence="8">UDP-MurNAc-tripeptide synthetase</fullName>
    </alternativeName>
    <alternativeName>
        <fullName evidence="8">UDP-N-acetylmuramyl-tripeptide synthetase</fullName>
    </alternativeName>
</protein>
<feature type="domain" description="Mur ligase C-terminal" evidence="11">
    <location>
        <begin position="330"/>
        <end position="455"/>
    </location>
</feature>
<evidence type="ECO:0000259" key="10">
    <source>
        <dbReference type="Pfam" id="PF01225"/>
    </source>
</evidence>
<evidence type="ECO:0000256" key="6">
    <source>
        <dbReference type="ARBA" id="ARBA00023306"/>
    </source>
</evidence>
<dbReference type="Gene3D" id="3.40.1190.10">
    <property type="entry name" value="Mur-like, catalytic domain"/>
    <property type="match status" value="1"/>
</dbReference>
<comment type="catalytic activity">
    <reaction evidence="8">
        <text>UDP-N-acetyl-alpha-D-muramoyl-L-alanyl-D-glutamate + meso-2,6-diaminopimelate + ATP = UDP-N-acetyl-alpha-D-muramoyl-L-alanyl-gamma-D-glutamyl-meso-2,6-diaminopimelate + ADP + phosphate + H(+)</text>
        <dbReference type="Rhea" id="RHEA:23676"/>
        <dbReference type="ChEBI" id="CHEBI:15378"/>
        <dbReference type="ChEBI" id="CHEBI:30616"/>
        <dbReference type="ChEBI" id="CHEBI:43474"/>
        <dbReference type="ChEBI" id="CHEBI:57791"/>
        <dbReference type="ChEBI" id="CHEBI:83900"/>
        <dbReference type="ChEBI" id="CHEBI:83905"/>
        <dbReference type="ChEBI" id="CHEBI:456216"/>
        <dbReference type="EC" id="6.3.2.13"/>
    </reaction>
</comment>
<feature type="binding site" evidence="8">
    <location>
        <position position="30"/>
    </location>
    <ligand>
        <name>UDP-N-acetyl-alpha-D-muramoyl-L-alanyl-D-glutamate</name>
        <dbReference type="ChEBI" id="CHEBI:83900"/>
    </ligand>
</feature>
<keyword evidence="8" id="KW-0547">Nucleotide-binding</keyword>
<gene>
    <name evidence="8 13" type="primary">murE</name>
    <name evidence="13" type="ORF">cpL1_0630</name>
</gene>
<feature type="binding site" evidence="8">
    <location>
        <position position="457"/>
    </location>
    <ligand>
        <name>meso-2,6-diaminopimelate</name>
        <dbReference type="ChEBI" id="CHEBI:57791"/>
    </ligand>
</feature>
<dbReference type="InterPro" id="IPR004101">
    <property type="entry name" value="Mur_ligase_C"/>
</dbReference>
<evidence type="ECO:0000256" key="8">
    <source>
        <dbReference type="HAMAP-Rule" id="MF_00208"/>
    </source>
</evidence>
<dbReference type="Proteomes" id="UP000054301">
    <property type="component" value="Unassembled WGS sequence"/>
</dbReference>